<dbReference type="InterPro" id="IPR001254">
    <property type="entry name" value="Trypsin_dom"/>
</dbReference>
<feature type="domain" description="Peptidase S1" evidence="3">
    <location>
        <begin position="1"/>
        <end position="230"/>
    </location>
</feature>
<dbReference type="PROSITE" id="PS50240">
    <property type="entry name" value="TRYPSIN_DOM"/>
    <property type="match status" value="1"/>
</dbReference>
<dbReference type="Proteomes" id="UP000748531">
    <property type="component" value="Unassembled WGS sequence"/>
</dbReference>
<dbReference type="InterPro" id="IPR009003">
    <property type="entry name" value="Peptidase_S1_PA"/>
</dbReference>
<proteinExistence type="inferred from homology"/>
<dbReference type="GO" id="GO:0004252">
    <property type="term" value="F:serine-type endopeptidase activity"/>
    <property type="evidence" value="ECO:0007669"/>
    <property type="project" value="InterPro"/>
</dbReference>
<name>A0A8J4SUY4_9TREM</name>
<gene>
    <name evidence="4" type="ORF">PHET_10219</name>
</gene>
<dbReference type="PANTHER" id="PTHR24256">
    <property type="entry name" value="TRYPTASE-RELATED"/>
    <property type="match status" value="1"/>
</dbReference>
<dbReference type="Gene3D" id="2.40.10.10">
    <property type="entry name" value="Trypsin-like serine proteases"/>
    <property type="match status" value="1"/>
</dbReference>
<feature type="non-terminal residue" evidence="4">
    <location>
        <position position="1"/>
    </location>
</feature>
<dbReference type="EMBL" id="LUCH01006952">
    <property type="protein sequence ID" value="KAF5396995.1"/>
    <property type="molecule type" value="Genomic_DNA"/>
</dbReference>
<comment type="caution">
    <text evidence="4">The sequence shown here is derived from an EMBL/GenBank/DDBJ whole genome shotgun (WGS) entry which is preliminary data.</text>
</comment>
<accession>A0A8J4SUY4</accession>
<keyword evidence="1" id="KW-1015">Disulfide bond</keyword>
<dbReference type="Pfam" id="PF00089">
    <property type="entry name" value="Trypsin"/>
    <property type="match status" value="2"/>
</dbReference>
<dbReference type="OrthoDB" id="10002959at2759"/>
<dbReference type="SUPFAM" id="SSF50494">
    <property type="entry name" value="Trypsin-like serine proteases"/>
    <property type="match status" value="1"/>
</dbReference>
<comment type="similarity">
    <text evidence="2">Belongs to the peptidase S1 family. CLIP subfamily.</text>
</comment>
<dbReference type="InterPro" id="IPR051487">
    <property type="entry name" value="Ser/Thr_Proteases_Immune/Dev"/>
</dbReference>
<evidence type="ECO:0000313" key="5">
    <source>
        <dbReference type="Proteomes" id="UP000748531"/>
    </source>
</evidence>
<dbReference type="AlphaFoldDB" id="A0A8J4SUY4"/>
<organism evidence="4 5">
    <name type="scientific">Paragonimus heterotremus</name>
    <dbReference type="NCBI Taxonomy" id="100268"/>
    <lineage>
        <taxon>Eukaryota</taxon>
        <taxon>Metazoa</taxon>
        <taxon>Spiralia</taxon>
        <taxon>Lophotrochozoa</taxon>
        <taxon>Platyhelminthes</taxon>
        <taxon>Trematoda</taxon>
        <taxon>Digenea</taxon>
        <taxon>Plagiorchiida</taxon>
        <taxon>Troglotremata</taxon>
        <taxon>Troglotrematidae</taxon>
        <taxon>Paragonimus</taxon>
    </lineage>
</organism>
<dbReference type="GO" id="GO:0006508">
    <property type="term" value="P:proteolysis"/>
    <property type="evidence" value="ECO:0007669"/>
    <property type="project" value="InterPro"/>
</dbReference>
<keyword evidence="5" id="KW-1185">Reference proteome</keyword>
<evidence type="ECO:0000256" key="2">
    <source>
        <dbReference type="ARBA" id="ARBA00024195"/>
    </source>
</evidence>
<reference evidence="4" key="1">
    <citation type="submission" date="2019-05" db="EMBL/GenBank/DDBJ databases">
        <title>Annotation for the trematode Paragonimus heterotremus.</title>
        <authorList>
            <person name="Choi Y.-J."/>
        </authorList>
    </citation>
    <scope>NUCLEOTIDE SEQUENCE</scope>
    <source>
        <strain evidence="4">LC</strain>
    </source>
</reference>
<evidence type="ECO:0000313" key="4">
    <source>
        <dbReference type="EMBL" id="KAF5396995.1"/>
    </source>
</evidence>
<protein>
    <recommendedName>
        <fullName evidence="3">Peptidase S1 domain-containing protein</fullName>
    </recommendedName>
</protein>
<evidence type="ECO:0000259" key="3">
    <source>
        <dbReference type="PROSITE" id="PS50240"/>
    </source>
</evidence>
<evidence type="ECO:0000256" key="1">
    <source>
        <dbReference type="ARBA" id="ARBA00023157"/>
    </source>
</evidence>
<dbReference type="SMART" id="SM00020">
    <property type="entry name" value="Tryp_SPc"/>
    <property type="match status" value="1"/>
</dbReference>
<sequence length="232" mass="25901">SNQSKGAKSLHFRVEKIIIHPAHKVAQNTALLQTSCLYYFLLCPLKPLCYVILIIRYSTFILQTGILDYDIALMKIKGRIPYIWNKSVPASLPTSRLSKQWPSVGTKCIIVGWGCTQYGGKGADTASVIELEVSSTRLCYLIFRVDLQHEFCAGYYKLGKGTCMTHSWNIPPFLLRIQQGDSGNGLICKHHGTMTIAGISSSVHSSKPESFPSIFVRVTSVIDWIRTEMAQN</sequence>
<dbReference type="InterPro" id="IPR043504">
    <property type="entry name" value="Peptidase_S1_PA_chymotrypsin"/>
</dbReference>